<name>A0ABT7SYL1_9ALTE</name>
<dbReference type="InterPro" id="IPR006665">
    <property type="entry name" value="OmpA-like"/>
</dbReference>
<evidence type="ECO:0000256" key="3">
    <source>
        <dbReference type="ARBA" id="ARBA00023237"/>
    </source>
</evidence>
<evidence type="ECO:0000259" key="6">
    <source>
        <dbReference type="PROSITE" id="PS51123"/>
    </source>
</evidence>
<evidence type="ECO:0000256" key="1">
    <source>
        <dbReference type="ARBA" id="ARBA00004442"/>
    </source>
</evidence>
<accession>A0ABT7SYL1</accession>
<dbReference type="Gene3D" id="3.30.1330.60">
    <property type="entry name" value="OmpA-like domain"/>
    <property type="match status" value="1"/>
</dbReference>
<evidence type="ECO:0000256" key="2">
    <source>
        <dbReference type="ARBA" id="ARBA00023136"/>
    </source>
</evidence>
<gene>
    <name evidence="7" type="primary">pdsO</name>
    <name evidence="7" type="ORF">QTP81_11780</name>
</gene>
<protein>
    <submittedName>
        <fullName evidence="7">Sortase-associated OmpA-like protein PdsO</fullName>
    </submittedName>
</protein>
<dbReference type="InterPro" id="IPR050330">
    <property type="entry name" value="Bact_OuterMem_StrucFunc"/>
</dbReference>
<dbReference type="PANTHER" id="PTHR30329:SF21">
    <property type="entry name" value="LIPOPROTEIN YIAD-RELATED"/>
    <property type="match status" value="1"/>
</dbReference>
<dbReference type="CDD" id="cd07185">
    <property type="entry name" value="OmpA_C-like"/>
    <property type="match status" value="1"/>
</dbReference>
<feature type="chain" id="PRO_5046627456" evidence="5">
    <location>
        <begin position="28"/>
        <end position="241"/>
    </location>
</feature>
<dbReference type="SUPFAM" id="SSF103088">
    <property type="entry name" value="OmpA-like"/>
    <property type="match status" value="1"/>
</dbReference>
<evidence type="ECO:0000313" key="8">
    <source>
        <dbReference type="Proteomes" id="UP001234343"/>
    </source>
</evidence>
<evidence type="ECO:0000256" key="5">
    <source>
        <dbReference type="SAM" id="SignalP"/>
    </source>
</evidence>
<keyword evidence="2 4" id="KW-0472">Membrane</keyword>
<comment type="caution">
    <text evidence="7">The sequence shown here is derived from an EMBL/GenBank/DDBJ whole genome shotgun (WGS) entry which is preliminary data.</text>
</comment>
<dbReference type="Pfam" id="PF00691">
    <property type="entry name" value="OmpA"/>
    <property type="match status" value="1"/>
</dbReference>
<evidence type="ECO:0000313" key="7">
    <source>
        <dbReference type="EMBL" id="MDM7861275.1"/>
    </source>
</evidence>
<dbReference type="PRINTS" id="PR01021">
    <property type="entry name" value="OMPADOMAIN"/>
</dbReference>
<dbReference type="PROSITE" id="PS51123">
    <property type="entry name" value="OMPA_2"/>
    <property type="match status" value="1"/>
</dbReference>
<proteinExistence type="predicted"/>
<keyword evidence="5" id="KW-0732">Signal</keyword>
<keyword evidence="3" id="KW-0998">Cell outer membrane</keyword>
<dbReference type="NCBIfam" id="TIGR03789">
    <property type="entry name" value="pdsO"/>
    <property type="match status" value="1"/>
</dbReference>
<dbReference type="InterPro" id="IPR022511">
    <property type="entry name" value="PdsO"/>
</dbReference>
<comment type="subcellular location">
    <subcellularLocation>
        <location evidence="1">Cell outer membrane</location>
    </subcellularLocation>
</comment>
<feature type="domain" description="OmpA-like" evidence="6">
    <location>
        <begin position="118"/>
        <end position="234"/>
    </location>
</feature>
<dbReference type="Proteomes" id="UP001234343">
    <property type="component" value="Unassembled WGS sequence"/>
</dbReference>
<feature type="signal peptide" evidence="5">
    <location>
        <begin position="1"/>
        <end position="27"/>
    </location>
</feature>
<dbReference type="InterPro" id="IPR036737">
    <property type="entry name" value="OmpA-like_sf"/>
</dbReference>
<evidence type="ECO:0000256" key="4">
    <source>
        <dbReference type="PROSITE-ProRule" id="PRU00473"/>
    </source>
</evidence>
<dbReference type="RefSeq" id="WP_289365716.1">
    <property type="nucleotide sequence ID" value="NZ_JAUCBP010000010.1"/>
</dbReference>
<dbReference type="EMBL" id="JAUCBP010000010">
    <property type="protein sequence ID" value="MDM7861275.1"/>
    <property type="molecule type" value="Genomic_DNA"/>
</dbReference>
<keyword evidence="8" id="KW-1185">Reference proteome</keyword>
<reference evidence="7 8" key="1">
    <citation type="submission" date="2023-06" db="EMBL/GenBank/DDBJ databases">
        <title>Alteromonas sp. ASW11-36 isolated from intertidal sand.</title>
        <authorList>
            <person name="Li Y."/>
        </authorList>
    </citation>
    <scope>NUCLEOTIDE SEQUENCE [LARGE SCALE GENOMIC DNA]</scope>
    <source>
        <strain evidence="7 8">ASW11-36</strain>
    </source>
</reference>
<sequence>MKKLTTLLTGAAMAVTLAIGTPSNVYADTSADSEKSNSTILGGATGATMGAIVAGPVGAVVGGVIGLMVGNDVEQEAQLVAANQQIASSQMELVAMQDELVAWQQKAMLQPVTIIEEAEPLLPELTTTIQFRTGLASIEPEYTEQLALISDLLLSAKDLSIHIAGYADPRGDSEQNIVLSKHRASAIQNALIEAGVSQDRITISAKGEAASDANASFESLFFDRKAVLMIAPKEKMLTAQN</sequence>
<dbReference type="InterPro" id="IPR006664">
    <property type="entry name" value="OMP_bac"/>
</dbReference>
<dbReference type="PANTHER" id="PTHR30329">
    <property type="entry name" value="STATOR ELEMENT OF FLAGELLAR MOTOR COMPLEX"/>
    <property type="match status" value="1"/>
</dbReference>
<organism evidence="7 8">
    <name type="scientific">Alteromonas arenosi</name>
    <dbReference type="NCBI Taxonomy" id="3055817"/>
    <lineage>
        <taxon>Bacteria</taxon>
        <taxon>Pseudomonadati</taxon>
        <taxon>Pseudomonadota</taxon>
        <taxon>Gammaproteobacteria</taxon>
        <taxon>Alteromonadales</taxon>
        <taxon>Alteromonadaceae</taxon>
        <taxon>Alteromonas/Salinimonas group</taxon>
        <taxon>Alteromonas</taxon>
    </lineage>
</organism>